<keyword evidence="3" id="KW-1185">Reference proteome</keyword>
<evidence type="ECO:0000313" key="3">
    <source>
        <dbReference type="Proteomes" id="UP000015105"/>
    </source>
</evidence>
<organism evidence="2 3">
    <name type="scientific">Aegilops tauschii subsp. strangulata</name>
    <name type="common">Goatgrass</name>
    <dbReference type="NCBI Taxonomy" id="200361"/>
    <lineage>
        <taxon>Eukaryota</taxon>
        <taxon>Viridiplantae</taxon>
        <taxon>Streptophyta</taxon>
        <taxon>Embryophyta</taxon>
        <taxon>Tracheophyta</taxon>
        <taxon>Spermatophyta</taxon>
        <taxon>Magnoliopsida</taxon>
        <taxon>Liliopsida</taxon>
        <taxon>Poales</taxon>
        <taxon>Poaceae</taxon>
        <taxon>BOP clade</taxon>
        <taxon>Pooideae</taxon>
        <taxon>Triticodae</taxon>
        <taxon>Triticeae</taxon>
        <taxon>Triticinae</taxon>
        <taxon>Aegilops</taxon>
    </lineage>
</organism>
<dbReference type="Gramene" id="AET6Gv20227200.1">
    <property type="protein sequence ID" value="AET6Gv20227200.1"/>
    <property type="gene ID" value="AET6Gv20227200"/>
</dbReference>
<reference evidence="3" key="1">
    <citation type="journal article" date="2014" name="Science">
        <title>Ancient hybridizations among the ancestral genomes of bread wheat.</title>
        <authorList>
            <consortium name="International Wheat Genome Sequencing Consortium,"/>
            <person name="Marcussen T."/>
            <person name="Sandve S.R."/>
            <person name="Heier L."/>
            <person name="Spannagl M."/>
            <person name="Pfeifer M."/>
            <person name="Jakobsen K.S."/>
            <person name="Wulff B.B."/>
            <person name="Steuernagel B."/>
            <person name="Mayer K.F."/>
            <person name="Olsen O.A."/>
        </authorList>
    </citation>
    <scope>NUCLEOTIDE SEQUENCE [LARGE SCALE GENOMIC DNA]</scope>
    <source>
        <strain evidence="3">cv. AL8/78</strain>
    </source>
</reference>
<reference evidence="2" key="5">
    <citation type="journal article" date="2021" name="G3 (Bethesda)">
        <title>Aegilops tauschii genome assembly Aet v5.0 features greater sequence contiguity and improved annotation.</title>
        <authorList>
            <person name="Wang L."/>
            <person name="Zhu T."/>
            <person name="Rodriguez J.C."/>
            <person name="Deal K.R."/>
            <person name="Dubcovsky J."/>
            <person name="McGuire P.E."/>
            <person name="Lux T."/>
            <person name="Spannagl M."/>
            <person name="Mayer K.F.X."/>
            <person name="Baldrich P."/>
            <person name="Meyers B.C."/>
            <person name="Huo N."/>
            <person name="Gu Y.Q."/>
            <person name="Zhou H."/>
            <person name="Devos K.M."/>
            <person name="Bennetzen J.L."/>
            <person name="Unver T."/>
            <person name="Budak H."/>
            <person name="Gulick P.J."/>
            <person name="Galiba G."/>
            <person name="Kalapos B."/>
            <person name="Nelson D.R."/>
            <person name="Li P."/>
            <person name="You F.M."/>
            <person name="Luo M.C."/>
            <person name="Dvorak J."/>
        </authorList>
    </citation>
    <scope>NUCLEOTIDE SEQUENCE [LARGE SCALE GENOMIC DNA]</scope>
    <source>
        <strain evidence="2">cv. AL8/78</strain>
    </source>
</reference>
<sequence>PSSGLHSRLHFLDQQPRRQQLAVPLPPPQRSQIGAGAAAAGRRAMATKHPHGDADPST</sequence>
<reference evidence="2" key="3">
    <citation type="journal article" date="2017" name="Nature">
        <title>Genome sequence of the progenitor of the wheat D genome Aegilops tauschii.</title>
        <authorList>
            <person name="Luo M.C."/>
            <person name="Gu Y.Q."/>
            <person name="Puiu D."/>
            <person name="Wang H."/>
            <person name="Twardziok S.O."/>
            <person name="Deal K.R."/>
            <person name="Huo N."/>
            <person name="Zhu T."/>
            <person name="Wang L."/>
            <person name="Wang Y."/>
            <person name="McGuire P.E."/>
            <person name="Liu S."/>
            <person name="Long H."/>
            <person name="Ramasamy R.K."/>
            <person name="Rodriguez J.C."/>
            <person name="Van S.L."/>
            <person name="Yuan L."/>
            <person name="Wang Z."/>
            <person name="Xia Z."/>
            <person name="Xiao L."/>
            <person name="Anderson O.D."/>
            <person name="Ouyang S."/>
            <person name="Liang Y."/>
            <person name="Zimin A.V."/>
            <person name="Pertea G."/>
            <person name="Qi P."/>
            <person name="Bennetzen J.L."/>
            <person name="Dai X."/>
            <person name="Dawson M.W."/>
            <person name="Muller H.G."/>
            <person name="Kugler K."/>
            <person name="Rivarola-Duarte L."/>
            <person name="Spannagl M."/>
            <person name="Mayer K.F.X."/>
            <person name="Lu F.H."/>
            <person name="Bevan M.W."/>
            <person name="Leroy P."/>
            <person name="Li P."/>
            <person name="You F.M."/>
            <person name="Sun Q."/>
            <person name="Liu Z."/>
            <person name="Lyons E."/>
            <person name="Wicker T."/>
            <person name="Salzberg S.L."/>
            <person name="Devos K.M."/>
            <person name="Dvorak J."/>
        </authorList>
    </citation>
    <scope>NUCLEOTIDE SEQUENCE [LARGE SCALE GENOMIC DNA]</scope>
    <source>
        <strain evidence="2">cv. AL8/78</strain>
    </source>
</reference>
<reference evidence="2" key="4">
    <citation type="submission" date="2019-03" db="UniProtKB">
        <authorList>
            <consortium name="EnsemblPlants"/>
        </authorList>
    </citation>
    <scope>IDENTIFICATION</scope>
</reference>
<evidence type="ECO:0000313" key="2">
    <source>
        <dbReference type="EnsemblPlants" id="AET6Gv20227200.1"/>
    </source>
</evidence>
<dbReference type="AlphaFoldDB" id="A0A453N5H9"/>
<name>A0A453N5H9_AEGTS</name>
<protein>
    <submittedName>
        <fullName evidence="2">Uncharacterized protein</fullName>
    </submittedName>
</protein>
<proteinExistence type="predicted"/>
<reference evidence="3" key="2">
    <citation type="journal article" date="2017" name="Nat. Plants">
        <title>The Aegilops tauschii genome reveals multiple impacts of transposons.</title>
        <authorList>
            <person name="Zhao G."/>
            <person name="Zou C."/>
            <person name="Li K."/>
            <person name="Wang K."/>
            <person name="Li T."/>
            <person name="Gao L."/>
            <person name="Zhang X."/>
            <person name="Wang H."/>
            <person name="Yang Z."/>
            <person name="Liu X."/>
            <person name="Jiang W."/>
            <person name="Mao L."/>
            <person name="Kong X."/>
            <person name="Jiao Y."/>
            <person name="Jia J."/>
        </authorList>
    </citation>
    <scope>NUCLEOTIDE SEQUENCE [LARGE SCALE GENOMIC DNA]</scope>
    <source>
        <strain evidence="3">cv. AL8/78</strain>
    </source>
</reference>
<dbReference type="Proteomes" id="UP000015105">
    <property type="component" value="Chromosome 6D"/>
</dbReference>
<feature type="compositionally biased region" description="Low complexity" evidence="1">
    <location>
        <begin position="34"/>
        <end position="44"/>
    </location>
</feature>
<evidence type="ECO:0000256" key="1">
    <source>
        <dbReference type="SAM" id="MobiDB-lite"/>
    </source>
</evidence>
<dbReference type="EnsemblPlants" id="AET6Gv20227200.1">
    <property type="protein sequence ID" value="AET6Gv20227200.1"/>
    <property type="gene ID" value="AET6Gv20227200"/>
</dbReference>
<feature type="region of interest" description="Disordered" evidence="1">
    <location>
        <begin position="22"/>
        <end position="58"/>
    </location>
</feature>
<accession>A0A453N5H9</accession>